<dbReference type="STRING" id="133412.A0A1R1YIK6"/>
<dbReference type="InterPro" id="IPR002925">
    <property type="entry name" value="Dienelactn_hydro"/>
</dbReference>
<dbReference type="PANTHER" id="PTHR47668:SF1">
    <property type="entry name" value="DIENELACTONE HYDROLASE DOMAIN-CONTAINING PROTEIN-RELATED"/>
    <property type="match status" value="1"/>
</dbReference>
<evidence type="ECO:0000259" key="1">
    <source>
        <dbReference type="Pfam" id="PF01738"/>
    </source>
</evidence>
<protein>
    <submittedName>
        <fullName evidence="2">Putative AIM2 family protein</fullName>
    </submittedName>
</protein>
<proteinExistence type="predicted"/>
<name>A0A1R1YIK6_9FUNG</name>
<sequence>MAFIQQCCDTPPVQAEYTPIGQKFNLKDDLECYITGDKDSKAAIIYIYDIFCNHPNAYQGADILAKSGYRVIMPDFLRNDPVTEEMLGDGAAIMGYIKRKGTYDVLKPDFEAVKNYLTNSEKIDRIFLIGFCWGAKMVMNLSAHDSSYKGGALVHPSLLELSDFENAQAPMIILPSKDERDFTEDYKVLKSKSFGDLCYMQVYDDMIHGWCAARGEWADAHIASRANEAFRAVVQGFAKIQSSL</sequence>
<dbReference type="Proteomes" id="UP000187283">
    <property type="component" value="Unassembled WGS sequence"/>
</dbReference>
<dbReference type="PANTHER" id="PTHR47668">
    <property type="entry name" value="DIENELACTONE HYDROLASE FAMILY PROTEIN (AFU_ORTHOLOGUE AFUA_6G01940)"/>
    <property type="match status" value="1"/>
</dbReference>
<organism evidence="2 3">
    <name type="scientific">Smittium culicis</name>
    <dbReference type="NCBI Taxonomy" id="133412"/>
    <lineage>
        <taxon>Eukaryota</taxon>
        <taxon>Fungi</taxon>
        <taxon>Fungi incertae sedis</taxon>
        <taxon>Zoopagomycota</taxon>
        <taxon>Kickxellomycotina</taxon>
        <taxon>Harpellomycetes</taxon>
        <taxon>Harpellales</taxon>
        <taxon>Legeriomycetaceae</taxon>
        <taxon>Smittium</taxon>
    </lineage>
</organism>
<evidence type="ECO:0000313" key="2">
    <source>
        <dbReference type="EMBL" id="OMJ26546.1"/>
    </source>
</evidence>
<reference evidence="2 3" key="1">
    <citation type="submission" date="2017-01" db="EMBL/GenBank/DDBJ databases">
        <authorList>
            <person name="Mah S.A."/>
            <person name="Swanson W.J."/>
            <person name="Moy G.W."/>
            <person name="Vacquier V.D."/>
        </authorList>
    </citation>
    <scope>NUCLEOTIDE SEQUENCE [LARGE SCALE GENOMIC DNA]</scope>
    <source>
        <strain evidence="2 3">GSMNP</strain>
    </source>
</reference>
<keyword evidence="3" id="KW-1185">Reference proteome</keyword>
<feature type="domain" description="Dienelactone hydrolase" evidence="1">
    <location>
        <begin position="32"/>
        <end position="238"/>
    </location>
</feature>
<accession>A0A1R1YIK6</accession>
<dbReference type="EMBL" id="LSSN01000008">
    <property type="protein sequence ID" value="OMJ26546.1"/>
    <property type="molecule type" value="Genomic_DNA"/>
</dbReference>
<dbReference type="InterPro" id="IPR029058">
    <property type="entry name" value="AB_hydrolase_fold"/>
</dbReference>
<dbReference type="Gene3D" id="3.40.50.1820">
    <property type="entry name" value="alpha/beta hydrolase"/>
    <property type="match status" value="1"/>
</dbReference>
<dbReference type="Pfam" id="PF01738">
    <property type="entry name" value="DLH"/>
    <property type="match status" value="1"/>
</dbReference>
<evidence type="ECO:0000313" key="3">
    <source>
        <dbReference type="Proteomes" id="UP000187283"/>
    </source>
</evidence>
<gene>
    <name evidence="2" type="ORF">AYI70_g75</name>
</gene>
<comment type="caution">
    <text evidence="2">The sequence shown here is derived from an EMBL/GenBank/DDBJ whole genome shotgun (WGS) entry which is preliminary data.</text>
</comment>
<dbReference type="SUPFAM" id="SSF53474">
    <property type="entry name" value="alpha/beta-Hydrolases"/>
    <property type="match status" value="1"/>
</dbReference>
<dbReference type="AlphaFoldDB" id="A0A1R1YIK6"/>
<dbReference type="GO" id="GO:0016787">
    <property type="term" value="F:hydrolase activity"/>
    <property type="evidence" value="ECO:0007669"/>
    <property type="project" value="InterPro"/>
</dbReference>
<dbReference type="OrthoDB" id="17560at2759"/>